<sequence>MKSNYKRLGQYIRQVDVRNTEGKEENLLGVSVQKRFIPSIANTVGTDFTKYKVVQKGQFTYIPDTSRRGDKIGIALLEDYDEGLVSNVYTVFEVIDEKQLIPQYLMLWFSRLEFDRFARFKSHGSVREVMDWDEMCNVELPVPTYEEQLEIVNSYKAIMERIDLKQKINDNLAA</sequence>
<dbReference type="EMBL" id="UHFF01000002">
    <property type="protein sequence ID" value="SUN46395.1"/>
    <property type="molecule type" value="Genomic_DNA"/>
</dbReference>
<dbReference type="InterPro" id="IPR000055">
    <property type="entry name" value="Restrct_endonuc_typeI_TRD"/>
</dbReference>
<evidence type="ECO:0000313" key="6">
    <source>
        <dbReference type="Proteomes" id="UP000254461"/>
    </source>
</evidence>
<evidence type="ECO:0000259" key="4">
    <source>
        <dbReference type="Pfam" id="PF01420"/>
    </source>
</evidence>
<dbReference type="InterPro" id="IPR044946">
    <property type="entry name" value="Restrct_endonuc_typeI_TRD_sf"/>
</dbReference>
<protein>
    <submittedName>
        <fullName evidence="5">Type I restriction modification DNA specificity domain</fullName>
    </submittedName>
</protein>
<proteinExistence type="inferred from homology"/>
<comment type="similarity">
    <text evidence="1">Belongs to the type-I restriction system S methylase family.</text>
</comment>
<dbReference type="Gene3D" id="3.90.220.20">
    <property type="entry name" value="DNA methylase specificity domains"/>
    <property type="match status" value="1"/>
</dbReference>
<dbReference type="Proteomes" id="UP000254461">
    <property type="component" value="Unassembled WGS sequence"/>
</dbReference>
<name>A0A380JPK8_9STRE</name>
<accession>A0A380JPK8</accession>
<dbReference type="AlphaFoldDB" id="A0A380JPK8"/>
<evidence type="ECO:0000256" key="3">
    <source>
        <dbReference type="ARBA" id="ARBA00023125"/>
    </source>
</evidence>
<feature type="domain" description="Type I restriction modification DNA specificity" evidence="4">
    <location>
        <begin position="40"/>
        <end position="172"/>
    </location>
</feature>
<dbReference type="RefSeq" id="WP_115250955.1">
    <property type="nucleotide sequence ID" value="NZ_UHFF01000002.1"/>
</dbReference>
<evidence type="ECO:0000313" key="5">
    <source>
        <dbReference type="EMBL" id="SUN46395.1"/>
    </source>
</evidence>
<evidence type="ECO:0000256" key="1">
    <source>
        <dbReference type="ARBA" id="ARBA00010923"/>
    </source>
</evidence>
<dbReference type="Pfam" id="PF01420">
    <property type="entry name" value="Methylase_S"/>
    <property type="match status" value="1"/>
</dbReference>
<keyword evidence="2" id="KW-0680">Restriction system</keyword>
<reference evidence="5 6" key="1">
    <citation type="submission" date="2018-06" db="EMBL/GenBank/DDBJ databases">
        <authorList>
            <consortium name="Pathogen Informatics"/>
            <person name="Doyle S."/>
        </authorList>
    </citation>
    <scope>NUCLEOTIDE SEQUENCE [LARGE SCALE GENOMIC DNA]</scope>
    <source>
        <strain evidence="5 6">NCTC12092</strain>
    </source>
</reference>
<dbReference type="GO" id="GO:0009307">
    <property type="term" value="P:DNA restriction-modification system"/>
    <property type="evidence" value="ECO:0007669"/>
    <property type="project" value="UniProtKB-KW"/>
</dbReference>
<dbReference type="GO" id="GO:0003677">
    <property type="term" value="F:DNA binding"/>
    <property type="evidence" value="ECO:0007669"/>
    <property type="project" value="UniProtKB-KW"/>
</dbReference>
<dbReference type="SUPFAM" id="SSF116734">
    <property type="entry name" value="DNA methylase specificity domain"/>
    <property type="match status" value="1"/>
</dbReference>
<keyword evidence="3" id="KW-0238">DNA-binding</keyword>
<evidence type="ECO:0000256" key="2">
    <source>
        <dbReference type="ARBA" id="ARBA00022747"/>
    </source>
</evidence>
<gene>
    <name evidence="5" type="ORF">NCTC12092_01008</name>
</gene>
<organism evidence="5 6">
    <name type="scientific">Streptococcus equi subsp. equi</name>
    <dbReference type="NCBI Taxonomy" id="148942"/>
    <lineage>
        <taxon>Bacteria</taxon>
        <taxon>Bacillati</taxon>
        <taxon>Bacillota</taxon>
        <taxon>Bacilli</taxon>
        <taxon>Lactobacillales</taxon>
        <taxon>Streptococcaceae</taxon>
        <taxon>Streptococcus</taxon>
    </lineage>
</organism>